<dbReference type="PANTHER" id="PTHR35333:SF4">
    <property type="entry name" value="SLR0121 PROTEIN"/>
    <property type="match status" value="1"/>
</dbReference>
<keyword evidence="1" id="KW-0732">Signal</keyword>
<proteinExistence type="predicted"/>
<dbReference type="InterPro" id="IPR045155">
    <property type="entry name" value="Beta-lactam_cat"/>
</dbReference>
<reference evidence="3 4" key="1">
    <citation type="submission" date="2018-06" db="EMBL/GenBank/DDBJ databases">
        <title>Genomic Encyclopedia of Type Strains, Phase IV (KMG-IV): sequencing the most valuable type-strain genomes for metagenomic binning, comparative biology and taxonomic classification.</title>
        <authorList>
            <person name="Goeker M."/>
        </authorList>
    </citation>
    <scope>NUCLEOTIDE SEQUENCE [LARGE SCALE GENOMIC DNA]</scope>
    <source>
        <strain evidence="3 4">DSM 18048</strain>
    </source>
</reference>
<evidence type="ECO:0000259" key="2">
    <source>
        <dbReference type="Pfam" id="PF13354"/>
    </source>
</evidence>
<feature type="chain" id="PRO_5016248527" evidence="1">
    <location>
        <begin position="31"/>
        <end position="493"/>
    </location>
</feature>
<evidence type="ECO:0000313" key="3">
    <source>
        <dbReference type="EMBL" id="PYE53611.1"/>
    </source>
</evidence>
<dbReference type="PANTHER" id="PTHR35333">
    <property type="entry name" value="BETA-LACTAMASE"/>
    <property type="match status" value="1"/>
</dbReference>
<dbReference type="GO" id="GO:0030655">
    <property type="term" value="P:beta-lactam antibiotic catabolic process"/>
    <property type="evidence" value="ECO:0007669"/>
    <property type="project" value="InterPro"/>
</dbReference>
<dbReference type="InterPro" id="IPR012338">
    <property type="entry name" value="Beta-lactam/transpept-like"/>
</dbReference>
<comment type="caution">
    <text evidence="3">The sequence shown here is derived from an EMBL/GenBank/DDBJ whole genome shotgun (WGS) entry which is preliminary data.</text>
</comment>
<feature type="signal peptide" evidence="1">
    <location>
        <begin position="1"/>
        <end position="30"/>
    </location>
</feature>
<dbReference type="GO" id="GO:0008800">
    <property type="term" value="F:beta-lactamase activity"/>
    <property type="evidence" value="ECO:0007669"/>
    <property type="project" value="InterPro"/>
</dbReference>
<organism evidence="3 4">
    <name type="scientific">Deinococcus yavapaiensis KR-236</name>
    <dbReference type="NCBI Taxonomy" id="694435"/>
    <lineage>
        <taxon>Bacteria</taxon>
        <taxon>Thermotogati</taxon>
        <taxon>Deinococcota</taxon>
        <taxon>Deinococci</taxon>
        <taxon>Deinococcales</taxon>
        <taxon>Deinococcaceae</taxon>
        <taxon>Deinococcus</taxon>
    </lineage>
</organism>
<feature type="domain" description="Beta-lactamase class A catalytic" evidence="2">
    <location>
        <begin position="192"/>
        <end position="435"/>
    </location>
</feature>
<dbReference type="GO" id="GO:0046677">
    <property type="term" value="P:response to antibiotic"/>
    <property type="evidence" value="ECO:0007669"/>
    <property type="project" value="InterPro"/>
</dbReference>
<accession>A0A318S9A6</accession>
<dbReference type="EMBL" id="QJSX01000008">
    <property type="protein sequence ID" value="PYE53611.1"/>
    <property type="molecule type" value="Genomic_DNA"/>
</dbReference>
<evidence type="ECO:0000313" key="4">
    <source>
        <dbReference type="Proteomes" id="UP000248326"/>
    </source>
</evidence>
<dbReference type="Pfam" id="PF13354">
    <property type="entry name" value="Beta-lactamase2"/>
    <property type="match status" value="1"/>
</dbReference>
<dbReference type="Gene3D" id="3.40.710.10">
    <property type="entry name" value="DD-peptidase/beta-lactamase superfamily"/>
    <property type="match status" value="1"/>
</dbReference>
<dbReference type="AlphaFoldDB" id="A0A318S9A6"/>
<name>A0A318S9A6_9DEIO</name>
<dbReference type="SUPFAM" id="SSF56601">
    <property type="entry name" value="beta-lactamase/transpeptidase-like"/>
    <property type="match status" value="1"/>
</dbReference>
<gene>
    <name evidence="3" type="ORF">DES52_108141</name>
</gene>
<dbReference type="InterPro" id="IPR000871">
    <property type="entry name" value="Beta-lactam_class-A"/>
</dbReference>
<evidence type="ECO:0000256" key="1">
    <source>
        <dbReference type="SAM" id="SignalP"/>
    </source>
</evidence>
<dbReference type="Proteomes" id="UP000248326">
    <property type="component" value="Unassembled WGS sequence"/>
</dbReference>
<keyword evidence="4" id="KW-1185">Reference proteome</keyword>
<sequence>MRLNMRHLHLVFTALLLSVASATTPTPPVAAPSAVAVTQRVGQHDGYTRLVLDLPITSPTYRVEPTSNGLRIVFDTLLSEAPAVTSREVKSARLSSEGSGSVWTIETFLPLNGAFQVSLIAGTGTSPEGARLVVDLGPGVLNATASTPATACVTSRTGVLTLSAPAAKNLTGELGLYVAVIDPVTAQPLRAIVRNADAQFPLASSYKGPLLWAVLREVDAGRLKLSDRLVTDDANRSLGAFPKGANDVATLLRLMISRSDNTATDLLHRRIGLEKPQLLADELGLCRTRLLLPTKTWWTAQAGLSKEFPRENLKNAAARFASAPREEQLKLARSLDATAKTLQANTVESALDRYFASKVYSPDIDRDTQNASTPFEFATLLAHEHLKSGLSLGAQEFLRDTLKLGCCEKRAFGPFSYFGGKGGSGWRILTMTGYLELPSGEHIVYAFMNHGSAKTVNTLSDIPAAFEWINTAIGQLVPQAAAKRSGAVQARRP</sequence>
<protein>
    <submittedName>
        <fullName evidence="3">Beta-lactamase family protein</fullName>
    </submittedName>
</protein>